<feature type="domain" description="Maltokinase N-terminal cap" evidence="5">
    <location>
        <begin position="21"/>
        <end position="99"/>
    </location>
</feature>
<dbReference type="Pfam" id="PF18085">
    <property type="entry name" value="Mak_N_cap"/>
    <property type="match status" value="1"/>
</dbReference>
<gene>
    <name evidence="6" type="ORF">ACFFF6_12435</name>
</gene>
<dbReference type="Proteomes" id="UP001589793">
    <property type="component" value="Unassembled WGS sequence"/>
</dbReference>
<evidence type="ECO:0000256" key="3">
    <source>
        <dbReference type="ARBA" id="ARBA00022777"/>
    </source>
</evidence>
<evidence type="ECO:0000313" key="7">
    <source>
        <dbReference type="Proteomes" id="UP001589793"/>
    </source>
</evidence>
<evidence type="ECO:0000259" key="5">
    <source>
        <dbReference type="Pfam" id="PF18085"/>
    </source>
</evidence>
<reference evidence="6 7" key="1">
    <citation type="submission" date="2024-09" db="EMBL/GenBank/DDBJ databases">
        <authorList>
            <person name="Sun Q."/>
            <person name="Mori K."/>
        </authorList>
    </citation>
    <scope>NUCLEOTIDE SEQUENCE [LARGE SCALE GENOMIC DNA]</scope>
    <source>
        <strain evidence="6 7">CICC 10874</strain>
    </source>
</reference>
<sequence>MAIIHQAQLTPSKAEMLEVFLRSRPWGEGGEIEILGAYRFDDPAGEVGVECHLARVGENLYHLPLTYRDAPLEGAEDALVGTMEHSVLGTRYVYDGLADEVALDCFARALCAEQSQAELAIVDEGGAEIARRPQSVRLDLVIDEGATAPEFTRLLDGEPFTIARTVEGLDGTVRLVASWPGGRGVIAAYDPAIG</sequence>
<dbReference type="EMBL" id="JBHLSV010000015">
    <property type="protein sequence ID" value="MFC0674767.1"/>
    <property type="molecule type" value="Genomic_DNA"/>
</dbReference>
<keyword evidence="2" id="KW-0547">Nucleotide-binding</keyword>
<keyword evidence="3" id="KW-0418">Kinase</keyword>
<keyword evidence="1" id="KW-0808">Transferase</keyword>
<dbReference type="NCBIfam" id="NF047744">
    <property type="entry name" value="CG0192_rel"/>
    <property type="match status" value="1"/>
</dbReference>
<evidence type="ECO:0000256" key="2">
    <source>
        <dbReference type="ARBA" id="ARBA00022741"/>
    </source>
</evidence>
<dbReference type="InterPro" id="IPR040999">
    <property type="entry name" value="Mak_N_cap"/>
</dbReference>
<accession>A0ABV6RCP7</accession>
<comment type="caution">
    <text evidence="6">The sequence shown here is derived from an EMBL/GenBank/DDBJ whole genome shotgun (WGS) entry which is preliminary data.</text>
</comment>
<evidence type="ECO:0000256" key="4">
    <source>
        <dbReference type="ARBA" id="ARBA00022840"/>
    </source>
</evidence>
<name>A0ABV6RCP7_9MICO</name>
<evidence type="ECO:0000313" key="6">
    <source>
        <dbReference type="EMBL" id="MFC0674767.1"/>
    </source>
</evidence>
<evidence type="ECO:0000256" key="1">
    <source>
        <dbReference type="ARBA" id="ARBA00022679"/>
    </source>
</evidence>
<dbReference type="RefSeq" id="WP_376981164.1">
    <property type="nucleotide sequence ID" value="NZ_JBHLSV010000015.1"/>
</dbReference>
<keyword evidence="4" id="KW-0067">ATP-binding</keyword>
<organism evidence="6 7">
    <name type="scientific">Brachybacterium hainanense</name>
    <dbReference type="NCBI Taxonomy" id="1541174"/>
    <lineage>
        <taxon>Bacteria</taxon>
        <taxon>Bacillati</taxon>
        <taxon>Actinomycetota</taxon>
        <taxon>Actinomycetes</taxon>
        <taxon>Micrococcales</taxon>
        <taxon>Dermabacteraceae</taxon>
        <taxon>Brachybacterium</taxon>
    </lineage>
</organism>
<keyword evidence="7" id="KW-1185">Reference proteome</keyword>
<protein>
    <recommendedName>
        <fullName evidence="5">Maltokinase N-terminal cap domain-containing protein</fullName>
    </recommendedName>
</protein>
<proteinExistence type="predicted"/>